<dbReference type="AlphaFoldDB" id="A0A6S7HGK3"/>
<sequence>MYYIISYESHTNNFVMEGYFTIFCPIGYWMNLNCHCIKQSRNLTVCNLFLASCEQCRPNTYSLDRGKVHHNITNKITCQKCPASGDCSEGKVTSKKNFWGYESNQRVKFLQCPPKYCCDIDHCKHYNTCHGHRMGTLCGECPSGMSESLFSTKCKPNKNCTSGIFWPGVSAYLILYLLFFLYQENIFNFVHTRVISRIFLPSRNGRYTKPGGLIKIIFYYYQVVHLLRNSVGSDEKARLLDDMESFLSRAFNFLIVSIPAFDCPFQELRPVQKAMIIHSVGYSLLVLLCLLYFSTFVLKKLQKLRTRSSQQTFAHTETTEHTPNLVKNPFVDRISGAFASISLLMYNSSTQLCLSLLYCVPVAGNSHVLFIDGHIKCYQTFQKFLFGYMILSILPFCLVPVLGSYLLKLNRISVAQFCLACIFPLPFCFYWSYLLVRNSSWCIRRLCRVRTNENVAAIGEDDRIQDNNSSTENFIDSNTFEDSEIVSGNLRSEPEPSCNDSAVLRVLLGPFRAHRATFIFPSSHLPWECFLIFRRLALILVLTFVFDNHMKATVSTMLCVAILLTHVFVKPFKTASDNILETLSLGTLIIISLFSLVKGIHNGEDLDSGSLLDMINVTENILIVSPVLLIISLVTLCILSKLVLMFRFCFQALFRRCITDEIDSLLHRVDQEEVR</sequence>
<dbReference type="OrthoDB" id="5987961at2759"/>
<protein>
    <submittedName>
        <fullName evidence="1">Uncharacterized protein</fullName>
    </submittedName>
</protein>
<keyword evidence="2" id="KW-1185">Reference proteome</keyword>
<evidence type="ECO:0000313" key="2">
    <source>
        <dbReference type="Proteomes" id="UP001152795"/>
    </source>
</evidence>
<accession>A0A6S7HGK3</accession>
<evidence type="ECO:0000313" key="1">
    <source>
        <dbReference type="EMBL" id="CAB4005085.1"/>
    </source>
</evidence>
<organism evidence="1 2">
    <name type="scientific">Paramuricea clavata</name>
    <name type="common">Red gorgonian</name>
    <name type="synonym">Violescent sea-whip</name>
    <dbReference type="NCBI Taxonomy" id="317549"/>
    <lineage>
        <taxon>Eukaryota</taxon>
        <taxon>Metazoa</taxon>
        <taxon>Cnidaria</taxon>
        <taxon>Anthozoa</taxon>
        <taxon>Octocorallia</taxon>
        <taxon>Malacalcyonacea</taxon>
        <taxon>Plexauridae</taxon>
        <taxon>Paramuricea</taxon>
    </lineage>
</organism>
<dbReference type="PANTHER" id="PTHR11319">
    <property type="entry name" value="G PROTEIN-COUPLED RECEPTOR-RELATED"/>
    <property type="match status" value="1"/>
</dbReference>
<name>A0A6S7HGK3_PARCT</name>
<comment type="caution">
    <text evidence="1">The sequence shown here is derived from an EMBL/GenBank/DDBJ whole genome shotgun (WGS) entry which is preliminary data.</text>
</comment>
<dbReference type="Proteomes" id="UP001152795">
    <property type="component" value="Unassembled WGS sequence"/>
</dbReference>
<gene>
    <name evidence="1" type="ORF">PACLA_8A024572</name>
</gene>
<proteinExistence type="predicted"/>
<reference evidence="1" key="1">
    <citation type="submission" date="2020-04" db="EMBL/GenBank/DDBJ databases">
        <authorList>
            <person name="Alioto T."/>
            <person name="Alioto T."/>
            <person name="Gomez Garrido J."/>
        </authorList>
    </citation>
    <scope>NUCLEOTIDE SEQUENCE</scope>
    <source>
        <strain evidence="1">A484AB</strain>
    </source>
</reference>
<dbReference type="EMBL" id="CACRXK020005092">
    <property type="protein sequence ID" value="CAB4005085.1"/>
    <property type="molecule type" value="Genomic_DNA"/>
</dbReference>
<dbReference type="PANTHER" id="PTHR11319:SF35">
    <property type="entry name" value="OUTER MEMBRANE PROTEIN PMPC-RELATED"/>
    <property type="match status" value="1"/>
</dbReference>